<organism evidence="3">
    <name type="scientific">candidate division WOR-3 bacterium</name>
    <dbReference type="NCBI Taxonomy" id="2052148"/>
    <lineage>
        <taxon>Bacteria</taxon>
        <taxon>Bacteria division WOR-3</taxon>
    </lineage>
</organism>
<proteinExistence type="predicted"/>
<dbReference type="GO" id="GO:0016301">
    <property type="term" value="F:kinase activity"/>
    <property type="evidence" value="ECO:0007669"/>
    <property type="project" value="UniProtKB-KW"/>
</dbReference>
<dbReference type="InterPro" id="IPR036409">
    <property type="entry name" value="Aldolase_II/adducin_N_sf"/>
</dbReference>
<evidence type="ECO:0000313" key="3">
    <source>
        <dbReference type="EMBL" id="HGU47397.1"/>
    </source>
</evidence>
<dbReference type="AlphaFoldDB" id="A0A7C4S1U9"/>
<sequence length="184" mass="21882">MKIIKELEKAVKELKKEKRFIYLIPEVRTNFVYGKENMKEIKDIAGVDGRITVVNNKPYPAGKIKFGASDHLARLLIEVRKYNKKYFSAINFKFDRKILKIIKKVAKERKIKIGMIDRKKEPERFKLKDKKSMPWKIAYLYKRYKEIPQIFYETAGLGKEPLFVILGENPREIISIIKEILRYL</sequence>
<dbReference type="SUPFAM" id="SSF53639">
    <property type="entry name" value="AraD/HMP-PK domain-like"/>
    <property type="match status" value="1"/>
</dbReference>
<dbReference type="InterPro" id="IPR019293">
    <property type="entry name" value="ThiN"/>
</dbReference>
<protein>
    <submittedName>
        <fullName evidence="3">Phosphomethylpyrimidine kinase</fullName>
    </submittedName>
</protein>
<accession>A0A7C4S1U9</accession>
<dbReference type="EMBL" id="DSZH01000108">
    <property type="protein sequence ID" value="HGU47397.1"/>
    <property type="molecule type" value="Genomic_DNA"/>
</dbReference>
<evidence type="ECO:0000259" key="1">
    <source>
        <dbReference type="Pfam" id="PF10120"/>
    </source>
</evidence>
<dbReference type="EMBL" id="DTBX01000006">
    <property type="protein sequence ID" value="HGQ54858.1"/>
    <property type="molecule type" value="Genomic_DNA"/>
</dbReference>
<gene>
    <name evidence="3" type="ORF">ENT60_02400</name>
    <name evidence="2" type="ORF">ENU28_00145</name>
</gene>
<comment type="caution">
    <text evidence="3">The sequence shown here is derived from an EMBL/GenBank/DDBJ whole genome shotgun (WGS) entry which is preliminary data.</text>
</comment>
<reference evidence="3" key="1">
    <citation type="journal article" date="2020" name="mSystems">
        <title>Genome- and Community-Level Interaction Insights into Carbon Utilization and Element Cycling Functions of Hydrothermarchaeota in Hydrothermal Sediment.</title>
        <authorList>
            <person name="Zhou Z."/>
            <person name="Liu Y."/>
            <person name="Xu W."/>
            <person name="Pan J."/>
            <person name="Luo Z.H."/>
            <person name="Li M."/>
        </authorList>
    </citation>
    <scope>NUCLEOTIDE SEQUENCE [LARGE SCALE GENOMIC DNA]</scope>
    <source>
        <strain evidence="3">SpSt-594</strain>
        <strain evidence="2">SpSt-655</strain>
    </source>
</reference>
<dbReference type="Gene3D" id="3.40.225.10">
    <property type="entry name" value="Class II aldolase/adducin N-terminal domain"/>
    <property type="match status" value="1"/>
</dbReference>
<keyword evidence="3" id="KW-0418">Kinase</keyword>
<evidence type="ECO:0000313" key="2">
    <source>
        <dbReference type="EMBL" id="HGQ54858.1"/>
    </source>
</evidence>
<keyword evidence="3" id="KW-0808">Transferase</keyword>
<dbReference type="PANTHER" id="PTHR40730">
    <property type="entry name" value="TRANSCRIPTIONAL REGULATOR PROTEIN-LIKE PROTEIN"/>
    <property type="match status" value="1"/>
</dbReference>
<feature type="domain" description="Thiamine-phosphate synthase ThiN" evidence="1">
    <location>
        <begin position="6"/>
        <end position="178"/>
    </location>
</feature>
<name>A0A7C4S1U9_UNCW3</name>
<dbReference type="PANTHER" id="PTHR40730:SF4">
    <property type="entry name" value="TRANSCRIPTIONAL REGULATOR"/>
    <property type="match status" value="1"/>
</dbReference>
<dbReference type="Pfam" id="PF10120">
    <property type="entry name" value="ThiN"/>
    <property type="match status" value="1"/>
</dbReference>